<dbReference type="GO" id="GO:0047555">
    <property type="term" value="F:3',5'-cyclic-GMP phosphodiesterase activity"/>
    <property type="evidence" value="ECO:0007669"/>
    <property type="project" value="TreeGrafter"/>
</dbReference>
<reference evidence="2" key="1">
    <citation type="submission" date="2021-02" db="EMBL/GenBank/DDBJ databases">
        <title>Psilocybe cubensis genome.</title>
        <authorList>
            <person name="Mckernan K.J."/>
            <person name="Crawford S."/>
            <person name="Trippe A."/>
            <person name="Kane L.T."/>
            <person name="Mclaughlin S."/>
        </authorList>
    </citation>
    <scope>NUCLEOTIDE SEQUENCE [LARGE SCALE GENOMIC DNA]</scope>
    <source>
        <strain evidence="2">MGC-MH-2018</strain>
    </source>
</reference>
<evidence type="ECO:0008006" key="3">
    <source>
        <dbReference type="Google" id="ProtNLM"/>
    </source>
</evidence>
<dbReference type="CDD" id="cd07735">
    <property type="entry name" value="class_II_PDE_MBL-fold"/>
    <property type="match status" value="1"/>
</dbReference>
<organism evidence="2">
    <name type="scientific">Psilocybe cubensis</name>
    <name type="common">Psychedelic mushroom</name>
    <name type="synonym">Stropharia cubensis</name>
    <dbReference type="NCBI Taxonomy" id="181762"/>
    <lineage>
        <taxon>Eukaryota</taxon>
        <taxon>Fungi</taxon>
        <taxon>Dikarya</taxon>
        <taxon>Basidiomycota</taxon>
        <taxon>Agaricomycotina</taxon>
        <taxon>Agaricomycetes</taxon>
        <taxon>Agaricomycetidae</taxon>
        <taxon>Agaricales</taxon>
        <taxon>Agaricineae</taxon>
        <taxon>Strophariaceae</taxon>
        <taxon>Psilocybe</taxon>
    </lineage>
</organism>
<feature type="region of interest" description="Disordered" evidence="1">
    <location>
        <begin position="281"/>
        <end position="302"/>
    </location>
</feature>
<comment type="caution">
    <text evidence="2">The sequence shown here is derived from an EMBL/GenBank/DDBJ whole genome shotgun (WGS) entry which is preliminary data.</text>
</comment>
<evidence type="ECO:0000313" key="2">
    <source>
        <dbReference type="EMBL" id="KAG5171231.1"/>
    </source>
</evidence>
<sequence length="373" mass="41437">MPLSPPSSPVSFDLVVVGAGGGPDETNLSAYLVKPHDAEWEDGILALEAGSGQGTLAQLLRKNPHLFLNPVNSEGSITKMYSASDIYSFVRCFLVTHAHLDHINSLVVSAGSLRGCRKRVYGLKQTLQDLELAFSDRLWPNLASWKEKDDEIKLLYSALIPDGKYKVVCPKIAVQGMPLNHGRNTLGGQHTSTAFFIRHEPSLREFLFFGDVEPDSITNEPQTINVWRIAAPKIPDTLSSIFIECSWPSGRKDDLLFGHLTPEHLGNELSALATEVVKYRHSSQHSEGRRRPARKKQKRNSLTSADLKDALAGVRIFIIHCKDEMNGDLDRPIRDLIVEQVRRIVEERGLGAQVLLAKQGTRIGTSGYLFRTI</sequence>
<dbReference type="AlphaFoldDB" id="A0A8H8CMU3"/>
<dbReference type="InterPro" id="IPR000396">
    <property type="entry name" value="Pdiesterase2"/>
</dbReference>
<protein>
    <recommendedName>
        <fullName evidence="3">Cyclic-AMP phosphodiesterase</fullName>
    </recommendedName>
</protein>
<proteinExistence type="predicted"/>
<name>A0A8H8CMU3_PSICU</name>
<dbReference type="EMBL" id="JAFIQS010000003">
    <property type="protein sequence ID" value="KAG5171231.1"/>
    <property type="molecule type" value="Genomic_DNA"/>
</dbReference>
<dbReference type="PANTHER" id="PTHR28283">
    <property type="entry name" value="3',5'-CYCLIC-NUCLEOTIDE PHOSPHODIESTERASE 1"/>
    <property type="match status" value="1"/>
</dbReference>
<dbReference type="OrthoDB" id="258495at2759"/>
<dbReference type="GO" id="GO:0006198">
    <property type="term" value="P:cAMP catabolic process"/>
    <property type="evidence" value="ECO:0007669"/>
    <property type="project" value="InterPro"/>
</dbReference>
<dbReference type="SUPFAM" id="SSF56281">
    <property type="entry name" value="Metallo-hydrolase/oxidoreductase"/>
    <property type="match status" value="1"/>
</dbReference>
<dbReference type="PANTHER" id="PTHR28283:SF1">
    <property type="entry name" value="3',5'-CYCLIC-NUCLEOTIDE PHOSPHODIESTERASE 1"/>
    <property type="match status" value="1"/>
</dbReference>
<accession>A0A8H8CMU3</accession>
<dbReference type="GO" id="GO:0004115">
    <property type="term" value="F:3',5'-cyclic-AMP phosphodiesterase activity"/>
    <property type="evidence" value="ECO:0007669"/>
    <property type="project" value="InterPro"/>
</dbReference>
<evidence type="ECO:0000256" key="1">
    <source>
        <dbReference type="SAM" id="MobiDB-lite"/>
    </source>
</evidence>
<dbReference type="Gene3D" id="3.60.15.10">
    <property type="entry name" value="Ribonuclease Z/Hydroxyacylglutathione hydrolase-like"/>
    <property type="match status" value="1"/>
</dbReference>
<dbReference type="InterPro" id="IPR036866">
    <property type="entry name" value="RibonucZ/Hydroxyglut_hydro"/>
</dbReference>
<dbReference type="PRINTS" id="PR00388">
    <property type="entry name" value="PDIESTERASE2"/>
</dbReference>
<dbReference type="GO" id="GO:1902660">
    <property type="term" value="P:negative regulation of glucose mediated signaling pathway"/>
    <property type="evidence" value="ECO:0007669"/>
    <property type="project" value="TreeGrafter"/>
</dbReference>
<dbReference type="Pfam" id="PF02112">
    <property type="entry name" value="PDEase_II"/>
    <property type="match status" value="1"/>
</dbReference>
<gene>
    <name evidence="2" type="ORF">JR316_003316</name>
</gene>